<gene>
    <name evidence="2" type="ORF">LITE_LOCUS40109</name>
</gene>
<dbReference type="EMBL" id="CAMGYJ010000009">
    <property type="protein sequence ID" value="CAI0474597.1"/>
    <property type="molecule type" value="Genomic_DNA"/>
</dbReference>
<proteinExistence type="predicted"/>
<evidence type="ECO:0000313" key="2">
    <source>
        <dbReference type="EMBL" id="CAI0474597.1"/>
    </source>
</evidence>
<organism evidence="2 3">
    <name type="scientific">Linum tenue</name>
    <dbReference type="NCBI Taxonomy" id="586396"/>
    <lineage>
        <taxon>Eukaryota</taxon>
        <taxon>Viridiplantae</taxon>
        <taxon>Streptophyta</taxon>
        <taxon>Embryophyta</taxon>
        <taxon>Tracheophyta</taxon>
        <taxon>Spermatophyta</taxon>
        <taxon>Magnoliopsida</taxon>
        <taxon>eudicotyledons</taxon>
        <taxon>Gunneridae</taxon>
        <taxon>Pentapetalae</taxon>
        <taxon>rosids</taxon>
        <taxon>fabids</taxon>
        <taxon>Malpighiales</taxon>
        <taxon>Linaceae</taxon>
        <taxon>Linum</taxon>
    </lineage>
</organism>
<accession>A0AAV0PW11</accession>
<feature type="compositionally biased region" description="Pro residues" evidence="1">
    <location>
        <begin position="29"/>
        <end position="40"/>
    </location>
</feature>
<sequence>MVTRVIPRFLARCRPLPPAAPRMRREVRPPPIPPTAPSSPSPSGDELKLLPTTRSNGDELKPPLLSVTN</sequence>
<evidence type="ECO:0000256" key="1">
    <source>
        <dbReference type="SAM" id="MobiDB-lite"/>
    </source>
</evidence>
<protein>
    <submittedName>
        <fullName evidence="2">Uncharacterized protein</fullName>
    </submittedName>
</protein>
<name>A0AAV0PW11_9ROSI</name>
<dbReference type="Proteomes" id="UP001154282">
    <property type="component" value="Unassembled WGS sequence"/>
</dbReference>
<feature type="region of interest" description="Disordered" evidence="1">
    <location>
        <begin position="15"/>
        <end position="69"/>
    </location>
</feature>
<comment type="caution">
    <text evidence="2">The sequence shown here is derived from an EMBL/GenBank/DDBJ whole genome shotgun (WGS) entry which is preliminary data.</text>
</comment>
<reference evidence="2" key="1">
    <citation type="submission" date="2022-08" db="EMBL/GenBank/DDBJ databases">
        <authorList>
            <person name="Gutierrez-Valencia J."/>
        </authorList>
    </citation>
    <scope>NUCLEOTIDE SEQUENCE</scope>
</reference>
<evidence type="ECO:0000313" key="3">
    <source>
        <dbReference type="Proteomes" id="UP001154282"/>
    </source>
</evidence>
<dbReference type="AlphaFoldDB" id="A0AAV0PW11"/>
<keyword evidence="3" id="KW-1185">Reference proteome</keyword>